<dbReference type="SMART" id="SM00179">
    <property type="entry name" value="EGF_CA"/>
    <property type="match status" value="7"/>
</dbReference>
<dbReference type="EMBL" id="BFAA01000059">
    <property type="protein sequence ID" value="GCB64678.1"/>
    <property type="molecule type" value="Genomic_DNA"/>
</dbReference>
<evidence type="ECO:0000256" key="3">
    <source>
        <dbReference type="ARBA" id="ARBA00022536"/>
    </source>
</evidence>
<dbReference type="InterPro" id="IPR000742">
    <property type="entry name" value="EGF"/>
</dbReference>
<gene>
    <name evidence="9" type="ORF">scyTo_0000311</name>
</gene>
<dbReference type="FunFam" id="2.10.25.10:FF:000041">
    <property type="entry name" value="matrilin-2 isoform X1"/>
    <property type="match status" value="1"/>
</dbReference>
<organism evidence="9 10">
    <name type="scientific">Scyliorhinus torazame</name>
    <name type="common">Cloudy catshark</name>
    <name type="synonym">Catulus torazame</name>
    <dbReference type="NCBI Taxonomy" id="75743"/>
    <lineage>
        <taxon>Eukaryota</taxon>
        <taxon>Metazoa</taxon>
        <taxon>Chordata</taxon>
        <taxon>Craniata</taxon>
        <taxon>Vertebrata</taxon>
        <taxon>Chondrichthyes</taxon>
        <taxon>Elasmobranchii</taxon>
        <taxon>Galeomorphii</taxon>
        <taxon>Galeoidea</taxon>
        <taxon>Carcharhiniformes</taxon>
        <taxon>Scyliorhinidae</taxon>
        <taxon>Scyliorhinus</taxon>
    </lineage>
</organism>
<accession>A0A401NUW9</accession>
<dbReference type="PANTHER" id="PTHR24020">
    <property type="entry name" value="COLLAGEN ALPHA"/>
    <property type="match status" value="1"/>
</dbReference>
<dbReference type="Pfam" id="PF00092">
    <property type="entry name" value="VWA"/>
    <property type="match status" value="1"/>
</dbReference>
<feature type="domain" description="VWFA" evidence="8">
    <location>
        <begin position="36"/>
        <end position="215"/>
    </location>
</feature>
<dbReference type="InterPro" id="IPR036337">
    <property type="entry name" value="Matrilin_CC_sf"/>
</dbReference>
<dbReference type="SMART" id="SM00181">
    <property type="entry name" value="EGF"/>
    <property type="match status" value="7"/>
</dbReference>
<dbReference type="PROSITE" id="PS01186">
    <property type="entry name" value="EGF_2"/>
    <property type="match status" value="5"/>
</dbReference>
<evidence type="ECO:0000259" key="8">
    <source>
        <dbReference type="PROSITE" id="PS50234"/>
    </source>
</evidence>
<keyword evidence="3" id="KW-0245">EGF-like domain</keyword>
<dbReference type="FunFam" id="2.10.25.10:FF:000871">
    <property type="entry name" value="Matrilin 3"/>
    <property type="match status" value="5"/>
</dbReference>
<dbReference type="Gene3D" id="1.20.5.30">
    <property type="match status" value="1"/>
</dbReference>
<dbReference type="InterPro" id="IPR002035">
    <property type="entry name" value="VWF_A"/>
</dbReference>
<evidence type="ECO:0000256" key="7">
    <source>
        <dbReference type="ARBA" id="ARBA00023157"/>
    </source>
</evidence>
<dbReference type="OMA" id="HICVKSG"/>
<dbReference type="InterPro" id="IPR019466">
    <property type="entry name" value="Matrilin_CC_trimer"/>
</dbReference>
<dbReference type="Pfam" id="PF10393">
    <property type="entry name" value="Matrilin_ccoil"/>
    <property type="match status" value="1"/>
</dbReference>
<name>A0A401NUW9_SCYTO</name>
<dbReference type="SUPFAM" id="SSF57196">
    <property type="entry name" value="EGF/Laminin"/>
    <property type="match status" value="1"/>
</dbReference>
<dbReference type="PROSITE" id="PS50234">
    <property type="entry name" value="VWFA"/>
    <property type="match status" value="1"/>
</dbReference>
<dbReference type="OrthoDB" id="6022609at2759"/>
<keyword evidence="4" id="KW-0732">Signal</keyword>
<dbReference type="Gene3D" id="2.10.25.10">
    <property type="entry name" value="Laminin"/>
    <property type="match status" value="7"/>
</dbReference>
<dbReference type="AlphaFoldDB" id="A0A401NUW9"/>
<dbReference type="STRING" id="75743.A0A401NUW9"/>
<evidence type="ECO:0000256" key="1">
    <source>
        <dbReference type="ARBA" id="ARBA00004613"/>
    </source>
</evidence>
<proteinExistence type="predicted"/>
<keyword evidence="6" id="KW-0175">Coiled coil</keyword>
<evidence type="ECO:0000256" key="5">
    <source>
        <dbReference type="ARBA" id="ARBA00022737"/>
    </source>
</evidence>
<comment type="caution">
    <text evidence="9">The sequence shown here is derived from an EMBL/GenBank/DDBJ whole genome shotgun (WGS) entry which is preliminary data.</text>
</comment>
<evidence type="ECO:0000256" key="2">
    <source>
        <dbReference type="ARBA" id="ARBA00022525"/>
    </source>
</evidence>
<comment type="subcellular location">
    <subcellularLocation>
        <location evidence="1">Secreted</location>
    </subcellularLocation>
</comment>
<dbReference type="SMART" id="SM01279">
    <property type="entry name" value="Matrilin_ccoil"/>
    <property type="match status" value="1"/>
</dbReference>
<evidence type="ECO:0000256" key="4">
    <source>
        <dbReference type="ARBA" id="ARBA00022729"/>
    </source>
</evidence>
<keyword evidence="7" id="KW-1015">Disulfide bond</keyword>
<dbReference type="FunFam" id="3.40.50.410:FF:000018">
    <property type="entry name" value="Matrilin 1"/>
    <property type="match status" value="1"/>
</dbReference>
<dbReference type="Gene3D" id="3.40.50.410">
    <property type="entry name" value="von Willebrand factor, type A domain"/>
    <property type="match status" value="1"/>
</dbReference>
<dbReference type="SUPFAM" id="SSF58002">
    <property type="entry name" value="Chicken cartilage matrix protein"/>
    <property type="match status" value="1"/>
</dbReference>
<dbReference type="GO" id="GO:0031012">
    <property type="term" value="C:extracellular matrix"/>
    <property type="evidence" value="ECO:0007669"/>
    <property type="project" value="UniProtKB-ARBA"/>
</dbReference>
<dbReference type="GO" id="GO:0005576">
    <property type="term" value="C:extracellular region"/>
    <property type="evidence" value="ECO:0007669"/>
    <property type="project" value="UniProtKB-SubCell"/>
</dbReference>
<dbReference type="GO" id="GO:0005509">
    <property type="term" value="F:calcium ion binding"/>
    <property type="evidence" value="ECO:0007669"/>
    <property type="project" value="InterPro"/>
</dbReference>
<reference evidence="9 10" key="1">
    <citation type="journal article" date="2018" name="Nat. Ecol. Evol.">
        <title>Shark genomes provide insights into elasmobranch evolution and the origin of vertebrates.</title>
        <authorList>
            <person name="Hara Y"/>
            <person name="Yamaguchi K"/>
            <person name="Onimaru K"/>
            <person name="Kadota M"/>
            <person name="Koyanagi M"/>
            <person name="Keeley SD"/>
            <person name="Tatsumi K"/>
            <person name="Tanaka K"/>
            <person name="Motone F"/>
            <person name="Kageyama Y"/>
            <person name="Nozu R"/>
            <person name="Adachi N"/>
            <person name="Nishimura O"/>
            <person name="Nakagawa R"/>
            <person name="Tanegashima C"/>
            <person name="Kiyatake I"/>
            <person name="Matsumoto R"/>
            <person name="Murakumo K"/>
            <person name="Nishida K"/>
            <person name="Terakita A"/>
            <person name="Kuratani S"/>
            <person name="Sato K"/>
            <person name="Hyodo S Kuraku.S."/>
        </authorList>
    </citation>
    <scope>NUCLEOTIDE SEQUENCE [LARGE SCALE GENOMIC DNA]</scope>
</reference>
<dbReference type="InterPro" id="IPR036465">
    <property type="entry name" value="vWFA_dom_sf"/>
</dbReference>
<dbReference type="SUPFAM" id="SSF57184">
    <property type="entry name" value="Growth factor receptor domain"/>
    <property type="match status" value="2"/>
</dbReference>
<feature type="non-terminal residue" evidence="9">
    <location>
        <position position="1"/>
    </location>
</feature>
<keyword evidence="5" id="KW-0677">Repeat</keyword>
<keyword evidence="10" id="KW-1185">Reference proteome</keyword>
<dbReference type="PRINTS" id="PR00453">
    <property type="entry name" value="VWFADOMAIN"/>
</dbReference>
<evidence type="ECO:0000313" key="9">
    <source>
        <dbReference type="EMBL" id="GCB64678.1"/>
    </source>
</evidence>
<dbReference type="Proteomes" id="UP000288216">
    <property type="component" value="Unassembled WGS sequence"/>
</dbReference>
<evidence type="ECO:0000256" key="6">
    <source>
        <dbReference type="ARBA" id="ARBA00023054"/>
    </source>
</evidence>
<dbReference type="InterPro" id="IPR050525">
    <property type="entry name" value="ECM_Assembly_Org"/>
</dbReference>
<dbReference type="InterPro" id="IPR001881">
    <property type="entry name" value="EGF-like_Ca-bd_dom"/>
</dbReference>
<protein>
    <recommendedName>
        <fullName evidence="8">VWFA domain-containing protein</fullName>
    </recommendedName>
</protein>
<evidence type="ECO:0000313" key="10">
    <source>
        <dbReference type="Proteomes" id="UP000288216"/>
    </source>
</evidence>
<keyword evidence="2" id="KW-0964">Secreted</keyword>
<dbReference type="PANTHER" id="PTHR24020:SF12">
    <property type="entry name" value="MATRILIN-3"/>
    <property type="match status" value="1"/>
</dbReference>
<dbReference type="Pfam" id="PF14670">
    <property type="entry name" value="FXa_inhibition"/>
    <property type="match status" value="7"/>
</dbReference>
<dbReference type="InterPro" id="IPR009030">
    <property type="entry name" value="Growth_fac_rcpt_cys_sf"/>
</dbReference>
<sequence length="556" mass="62199">PSQRMRIPPPVTYLRPTLPQRSNIAQEAQCKSRPHDLVYIIDSSRSVRPQEFEKVKVFLANMIDTLDVGTDSTRVAIINYASTVKVEFMLKTYNNKRDMKQAVSQIEPLSTGTMTGLAIESAMNTAFKETAGARAKELGISKVAIIVTDGRPQDQVAEISASARAAGIEIYAVGVDRADMQSLRLMASEPVDDHVFYVETYGVIEKLTSSFMETLCGVDLCAIGNHDCEQICASTTTSYYCRCRPGFILNEDKKTCSRENMCAIGNHDCEQICVNTTTGFHCKCRPGFILNEDQKTCSRNDMCAIGNHDCEQICESTATSYHCRCRPGFILNEDQKTCSRDDMCAVGNHDCEHICVSTAASYYCRCRPGFVLNEDQKTCSRDDMCAVGNHDCEHICVSTAASYYCRCRPGFVLNEDQKSCSREDICAIGNHDCEHICVSTETSYYCRCRPGFVLNEDQKTCSREDICAIGNHDCEQICVSTATGYYCKCRTGFTLKKDQKTCAKEAQRKITIQDPCKCEALLDFQRDVQSNFQALSSKIDRVTKKMQAFENQLGRY</sequence>
<dbReference type="SMART" id="SM00327">
    <property type="entry name" value="VWA"/>
    <property type="match status" value="1"/>
</dbReference>
<dbReference type="FunFam" id="1.20.5.30:FF:000005">
    <property type="entry name" value="Matrilin 3b"/>
    <property type="match status" value="1"/>
</dbReference>
<dbReference type="SUPFAM" id="SSF53300">
    <property type="entry name" value="vWA-like"/>
    <property type="match status" value="1"/>
</dbReference>